<organism evidence="1 2">
    <name type="scientific">Folsomia candida</name>
    <name type="common">Springtail</name>
    <dbReference type="NCBI Taxonomy" id="158441"/>
    <lineage>
        <taxon>Eukaryota</taxon>
        <taxon>Metazoa</taxon>
        <taxon>Ecdysozoa</taxon>
        <taxon>Arthropoda</taxon>
        <taxon>Hexapoda</taxon>
        <taxon>Collembola</taxon>
        <taxon>Entomobryomorpha</taxon>
        <taxon>Isotomoidea</taxon>
        <taxon>Isotomidae</taxon>
        <taxon>Proisotominae</taxon>
        <taxon>Folsomia</taxon>
    </lineage>
</organism>
<dbReference type="AlphaFoldDB" id="A0A226DA53"/>
<dbReference type="Proteomes" id="UP000198287">
    <property type="component" value="Unassembled WGS sequence"/>
</dbReference>
<gene>
    <name evidence="1" type="ORF">Fcan01_22872</name>
</gene>
<evidence type="ECO:0000313" key="1">
    <source>
        <dbReference type="EMBL" id="OXA42422.1"/>
    </source>
</evidence>
<dbReference type="EMBL" id="LNIX01000026">
    <property type="protein sequence ID" value="OXA42422.1"/>
    <property type="molecule type" value="Genomic_DNA"/>
</dbReference>
<comment type="caution">
    <text evidence="1">The sequence shown here is derived from an EMBL/GenBank/DDBJ whole genome shotgun (WGS) entry which is preliminary data.</text>
</comment>
<evidence type="ECO:0000313" key="2">
    <source>
        <dbReference type="Proteomes" id="UP000198287"/>
    </source>
</evidence>
<keyword evidence="2" id="KW-1185">Reference proteome</keyword>
<accession>A0A226DA53</accession>
<evidence type="ECO:0008006" key="3">
    <source>
        <dbReference type="Google" id="ProtNLM"/>
    </source>
</evidence>
<sequence length="234" mass="27142">MLWNKESEGGDFKFCRDDEDDPTPFYGPTLIPYVIPHLCKFLGVGTIKKCRLVCRSWNYHATPVLKARTFIRIKLCTGDYDYQYQEWRLGTGIVEKLGFVKNLKIMSYTHTLPPLDLEKFPLIRNLKSIVVHFFIREDWQKDLCDKIILNSAPILEELKYEWYFHEDFSPCGGSTVFPKLKKLQLIAGLVQDPRPGNIQHEVVSQAITAVFPALKYLLINCNNLLDISKQEVLQ</sequence>
<name>A0A226DA53_FOLCA</name>
<reference evidence="1 2" key="1">
    <citation type="submission" date="2015-12" db="EMBL/GenBank/DDBJ databases">
        <title>The genome of Folsomia candida.</title>
        <authorList>
            <person name="Faddeeva A."/>
            <person name="Derks M.F."/>
            <person name="Anvar Y."/>
            <person name="Smit S."/>
            <person name="Van Straalen N."/>
            <person name="Roelofs D."/>
        </authorList>
    </citation>
    <scope>NUCLEOTIDE SEQUENCE [LARGE SCALE GENOMIC DNA]</scope>
    <source>
        <strain evidence="1 2">VU population</strain>
        <tissue evidence="1">Whole body</tissue>
    </source>
</reference>
<protein>
    <recommendedName>
        <fullName evidence="3">F-box domain-containing protein</fullName>
    </recommendedName>
</protein>
<proteinExistence type="predicted"/>
<dbReference type="OrthoDB" id="8292335at2759"/>